<reference evidence="1 2" key="1">
    <citation type="submission" date="2017-05" db="EMBL/GenBank/DDBJ databases">
        <title>Streptomyces alboflavus Genome sequencing and assembly.</title>
        <authorList>
            <person name="Wang Y."/>
            <person name="Du B."/>
            <person name="Ding Y."/>
            <person name="Liu H."/>
            <person name="Hou Q."/>
            <person name="Liu K."/>
            <person name="Wang C."/>
            <person name="Yao L."/>
        </authorList>
    </citation>
    <scope>NUCLEOTIDE SEQUENCE [LARGE SCALE GENOMIC DNA]</scope>
    <source>
        <strain evidence="1 2">MDJK44</strain>
    </source>
</reference>
<proteinExistence type="predicted"/>
<sequence length="151" mass="16411">MRYRCIADECVRGSDGGLLVLQDEKESHRGHGKYMTVPGDPPRLYGTAALIQPTPYVVVVEGELDAMTWALAGVPAVGAPGTGTWQPYWTPPLRGYRTVYLIAEDGPGLNFMDSLSGELPNARIIQMPGGRDSNSIFLKEGLEALLERIGH</sequence>
<protein>
    <recommendedName>
        <fullName evidence="3">Topoisomerase</fullName>
    </recommendedName>
</protein>
<evidence type="ECO:0000313" key="1">
    <source>
        <dbReference type="EMBL" id="ARX87907.1"/>
    </source>
</evidence>
<dbReference type="EMBL" id="CP021748">
    <property type="protein sequence ID" value="ARX87907.1"/>
    <property type="molecule type" value="Genomic_DNA"/>
</dbReference>
<dbReference type="Proteomes" id="UP000195880">
    <property type="component" value="Chromosome"/>
</dbReference>
<dbReference type="SUPFAM" id="SSF56731">
    <property type="entry name" value="DNA primase core"/>
    <property type="match status" value="1"/>
</dbReference>
<evidence type="ECO:0000313" key="2">
    <source>
        <dbReference type="Proteomes" id="UP000195880"/>
    </source>
</evidence>
<name>A0A1Z1WN82_9ACTN</name>
<dbReference type="AlphaFoldDB" id="A0A1Z1WN82"/>
<accession>A0A1Z1WN82</accession>
<dbReference type="CDD" id="cd01029">
    <property type="entry name" value="TOPRIM_primases"/>
    <property type="match status" value="1"/>
</dbReference>
<dbReference type="Gene3D" id="3.40.1360.10">
    <property type="match status" value="1"/>
</dbReference>
<keyword evidence="2" id="KW-1185">Reference proteome</keyword>
<organism evidence="1 2">
    <name type="scientific">Streptomyces alboflavus</name>
    <dbReference type="NCBI Taxonomy" id="67267"/>
    <lineage>
        <taxon>Bacteria</taxon>
        <taxon>Bacillati</taxon>
        <taxon>Actinomycetota</taxon>
        <taxon>Actinomycetes</taxon>
        <taxon>Kitasatosporales</taxon>
        <taxon>Streptomycetaceae</taxon>
        <taxon>Streptomyces</taxon>
    </lineage>
</organism>
<gene>
    <name evidence="1" type="ORF">SMD44_07392</name>
</gene>
<dbReference type="KEGG" id="salf:SMD44_07392"/>
<evidence type="ECO:0008006" key="3">
    <source>
        <dbReference type="Google" id="ProtNLM"/>
    </source>
</evidence>
<dbReference type="InterPro" id="IPR034154">
    <property type="entry name" value="TOPRIM_DnaG/twinkle"/>
</dbReference>